<proteinExistence type="predicted"/>
<keyword evidence="3" id="KW-1185">Reference proteome</keyword>
<feature type="compositionally biased region" description="Basic and acidic residues" evidence="1">
    <location>
        <begin position="8"/>
        <end position="26"/>
    </location>
</feature>
<comment type="caution">
    <text evidence="2">The sequence shown here is derived from an EMBL/GenBank/DDBJ whole genome shotgun (WGS) entry which is preliminary data.</text>
</comment>
<protein>
    <recommendedName>
        <fullName evidence="4">MmpS family membrane protein</fullName>
    </recommendedName>
</protein>
<reference evidence="2" key="1">
    <citation type="submission" date="2023-06" db="EMBL/GenBank/DDBJ databases">
        <title>WGS-Sequencing of Streptomyces ficellus isolate 21 collected from sand in Gara Djebilet Iron Mine in Algeria.</title>
        <authorList>
            <person name="Zegers G.P."/>
            <person name="Gomez A."/>
            <person name="Gueddou A."/>
            <person name="Zahara A.F."/>
            <person name="Worth M."/>
            <person name="Sevigny J.L."/>
            <person name="Tisa L."/>
        </authorList>
    </citation>
    <scope>NUCLEOTIDE SEQUENCE</scope>
    <source>
        <strain evidence="2">AS11</strain>
    </source>
</reference>
<sequence length="171" mass="17712">MPATTPTEKTKPEGRETEGPEAKVAEVADADAPEGAGGRRRVGTAALLLVACGGLAGYGMFHTAEERPEPRAVPTAEVTYEVSGEGMAEVTYLVHSELGTATVDMDATFPWKKTVRVPLGKAPTVAITLGESGGQAACDLAVRGQHVQRATAEGAFGRASCTGPRLVPQPR</sequence>
<gene>
    <name evidence="2" type="ORF">QWM81_20125</name>
</gene>
<feature type="region of interest" description="Disordered" evidence="1">
    <location>
        <begin position="1"/>
        <end position="38"/>
    </location>
</feature>
<dbReference type="EMBL" id="JAUEPL010000031">
    <property type="protein sequence ID" value="MDN3296330.1"/>
    <property type="molecule type" value="Genomic_DNA"/>
</dbReference>
<accession>A0ABT7ZA10</accession>
<evidence type="ECO:0000313" key="3">
    <source>
        <dbReference type="Proteomes" id="UP001174050"/>
    </source>
</evidence>
<evidence type="ECO:0000313" key="2">
    <source>
        <dbReference type="EMBL" id="MDN3296330.1"/>
    </source>
</evidence>
<dbReference type="Gene3D" id="2.60.40.2880">
    <property type="entry name" value="MmpS1-5, C-terminal soluble domain"/>
    <property type="match status" value="1"/>
</dbReference>
<evidence type="ECO:0008006" key="4">
    <source>
        <dbReference type="Google" id="ProtNLM"/>
    </source>
</evidence>
<dbReference type="Proteomes" id="UP001174050">
    <property type="component" value="Unassembled WGS sequence"/>
</dbReference>
<evidence type="ECO:0000256" key="1">
    <source>
        <dbReference type="SAM" id="MobiDB-lite"/>
    </source>
</evidence>
<dbReference type="RefSeq" id="WP_290113541.1">
    <property type="nucleotide sequence ID" value="NZ_JAUEPL010000031.1"/>
</dbReference>
<dbReference type="InterPro" id="IPR038468">
    <property type="entry name" value="MmpS_C"/>
</dbReference>
<organism evidence="2 3">
    <name type="scientific">Streptomyces ficellus</name>
    <dbReference type="NCBI Taxonomy" id="1977088"/>
    <lineage>
        <taxon>Bacteria</taxon>
        <taxon>Bacillati</taxon>
        <taxon>Actinomycetota</taxon>
        <taxon>Actinomycetes</taxon>
        <taxon>Kitasatosporales</taxon>
        <taxon>Streptomycetaceae</taxon>
        <taxon>Streptomyces</taxon>
    </lineage>
</organism>
<name>A0ABT7ZA10_9ACTN</name>